<dbReference type="EC" id="2.7.8.5" evidence="10"/>
<comment type="pathway">
    <text evidence="1 10">Phospholipid metabolism; phosphatidylglycerol biosynthesis; phosphatidylglycerol from CDP-diacylglycerol: step 1/2.</text>
</comment>
<evidence type="ECO:0000256" key="9">
    <source>
        <dbReference type="ARBA" id="ARBA00048586"/>
    </source>
</evidence>
<dbReference type="CDD" id="cd09135">
    <property type="entry name" value="PLDc_PGS1_euk_1"/>
    <property type="match status" value="1"/>
</dbReference>
<dbReference type="EMBL" id="JAESVG020000002">
    <property type="protein sequence ID" value="KAG8630209.1"/>
    <property type="molecule type" value="Genomic_DNA"/>
</dbReference>
<keyword evidence="13" id="KW-1185">Reference proteome</keyword>
<dbReference type="OrthoDB" id="10250191at2759"/>
<dbReference type="InterPro" id="IPR016270">
    <property type="entry name" value="PGS1"/>
</dbReference>
<evidence type="ECO:0000256" key="6">
    <source>
        <dbReference type="ARBA" id="ARBA00023098"/>
    </source>
</evidence>
<dbReference type="InterPro" id="IPR025202">
    <property type="entry name" value="PLD-like_dom"/>
</dbReference>
<evidence type="ECO:0000256" key="1">
    <source>
        <dbReference type="ARBA" id="ARBA00005042"/>
    </source>
</evidence>
<evidence type="ECO:0000256" key="8">
    <source>
        <dbReference type="ARBA" id="ARBA00023264"/>
    </source>
</evidence>
<keyword evidence="5" id="KW-0677">Repeat</keyword>
<protein>
    <recommendedName>
        <fullName evidence="10">CDP-diacylglycerol--glycerol-3-phosphate 3-phosphatidyltransferase</fullName>
        <ecNumber evidence="10">2.7.8.5</ecNumber>
    </recommendedName>
</protein>
<dbReference type="CDD" id="cd09137">
    <property type="entry name" value="PLDc_PGS1_euk_2"/>
    <property type="match status" value="1"/>
</dbReference>
<comment type="subcellular location">
    <subcellularLocation>
        <location evidence="10">Mitochondrion</location>
    </subcellularLocation>
</comment>
<keyword evidence="6 10" id="KW-0443">Lipid metabolism</keyword>
<evidence type="ECO:0000313" key="13">
    <source>
        <dbReference type="Proteomes" id="UP000809789"/>
    </source>
</evidence>
<dbReference type="GO" id="GO:0005524">
    <property type="term" value="F:ATP binding"/>
    <property type="evidence" value="ECO:0007669"/>
    <property type="project" value="UniProtKB-KW"/>
</dbReference>
<comment type="catalytic activity">
    <reaction evidence="9 10">
        <text>a CDP-1,2-diacyl-sn-glycerol + sn-glycerol 3-phosphate = a 1,2-diacyl-sn-glycero-3-phospho-(1'-sn-glycero-3'-phosphate) + CMP + H(+)</text>
        <dbReference type="Rhea" id="RHEA:12593"/>
        <dbReference type="ChEBI" id="CHEBI:15378"/>
        <dbReference type="ChEBI" id="CHEBI:57597"/>
        <dbReference type="ChEBI" id="CHEBI:58332"/>
        <dbReference type="ChEBI" id="CHEBI:60110"/>
        <dbReference type="ChEBI" id="CHEBI:60377"/>
        <dbReference type="EC" id="2.7.8.5"/>
    </reaction>
</comment>
<dbReference type="Pfam" id="PF13091">
    <property type="entry name" value="PLDc_2"/>
    <property type="match status" value="1"/>
</dbReference>
<comment type="similarity">
    <text evidence="2 10">Belongs to the CDP-alcohol phosphatidyltransferase class-II family.</text>
</comment>
<dbReference type="GO" id="GO:0008444">
    <property type="term" value="F:CDP-diacylglycerol-glycerol-3-phosphate 3-phosphatidyltransferase activity"/>
    <property type="evidence" value="ECO:0007669"/>
    <property type="project" value="UniProtKB-EC"/>
</dbReference>
<evidence type="ECO:0000256" key="2">
    <source>
        <dbReference type="ARBA" id="ARBA00010682"/>
    </source>
</evidence>
<dbReference type="SMART" id="SM00155">
    <property type="entry name" value="PLDc"/>
    <property type="match status" value="2"/>
</dbReference>
<keyword evidence="4 10" id="KW-0808">Transferase</keyword>
<reference evidence="12" key="1">
    <citation type="submission" date="2021-07" db="EMBL/GenBank/DDBJ databases">
        <title>Elsinoe batatas strain:CRI-CJ2 Genome sequencing and assembly.</title>
        <authorList>
            <person name="Huang L."/>
        </authorList>
    </citation>
    <scope>NUCLEOTIDE SEQUENCE</scope>
    <source>
        <strain evidence="12">CRI-CJ2</strain>
    </source>
</reference>
<gene>
    <name evidence="12" type="ORF">KVT40_001828</name>
</gene>
<dbReference type="PANTHER" id="PTHR12586:SF1">
    <property type="entry name" value="CDP-DIACYLGLYCEROL--GLYCEROL-3-PHOSPHATE 3-PHOSPHATIDYLTRANSFERASE, MITOCHONDRIAL"/>
    <property type="match status" value="1"/>
</dbReference>
<feature type="domain" description="PLD phosphodiesterase" evidence="11">
    <location>
        <begin position="181"/>
        <end position="207"/>
    </location>
</feature>
<dbReference type="Gene3D" id="3.30.870.10">
    <property type="entry name" value="Endonuclease Chain A"/>
    <property type="match status" value="2"/>
</dbReference>
<dbReference type="PIRSF" id="PIRSF000850">
    <property type="entry name" value="Phospholipase_D_PSS"/>
    <property type="match status" value="1"/>
</dbReference>
<dbReference type="GO" id="GO:0005739">
    <property type="term" value="C:mitochondrion"/>
    <property type="evidence" value="ECO:0007669"/>
    <property type="project" value="UniProtKB-SubCell"/>
</dbReference>
<name>A0A8K0PLQ3_9PEZI</name>
<keyword evidence="10" id="KW-0496">Mitochondrion</keyword>
<evidence type="ECO:0000256" key="5">
    <source>
        <dbReference type="ARBA" id="ARBA00022737"/>
    </source>
</evidence>
<comment type="function">
    <text evidence="10">Functions in the biosynthesis of the anionic phospholipids phosphatidylglycerol and cardiolipin.</text>
</comment>
<dbReference type="UniPathway" id="UPA00084">
    <property type="reaction ID" value="UER00503"/>
</dbReference>
<accession>A0A8K0PLQ3</accession>
<evidence type="ECO:0000259" key="11">
    <source>
        <dbReference type="PROSITE" id="PS50035"/>
    </source>
</evidence>
<keyword evidence="8 10" id="KW-1208">Phospholipid metabolism</keyword>
<keyword evidence="7 10" id="KW-0594">Phospholipid biosynthesis</keyword>
<dbReference type="AlphaFoldDB" id="A0A8K0PLQ3"/>
<evidence type="ECO:0000313" key="12">
    <source>
        <dbReference type="EMBL" id="KAG8630209.1"/>
    </source>
</evidence>
<keyword evidence="3 10" id="KW-0444">Lipid biosynthesis</keyword>
<comment type="caution">
    <text evidence="12">The sequence shown here is derived from an EMBL/GenBank/DDBJ whole genome shotgun (WGS) entry which is preliminary data.</text>
</comment>
<dbReference type="InterPro" id="IPR001736">
    <property type="entry name" value="PLipase_D/transphosphatidylase"/>
</dbReference>
<keyword evidence="10" id="KW-0547">Nucleotide-binding</keyword>
<sequence length="520" mass="58997">MFAPSLPRPLRHVAARCRQRPQQHFRHYAMHTKPAPTSASMEPSTAALKTLNSDFDKLAPRFDVSASQIRILESPSEFYSTLKAKILSAKRSVFLSTLYIGKEETEFIDTIREALRKNSQLRVSILTDYLRGTRENPERSSATLLAELFKEFPKRVEVFMYHTPNLNGFKKQILPARINEGWGLQHMKLYGFDDEIMLSGANLSDDYFTNRQDRYHLISSAEVTQYYRRIYNAVCKLSYGMALKGDRGEEAHLQWNTGSSTPNPITNSLKYIQSATKELTPLIRPFKRAQNPDADTHIYPVFQFSPLLEPDRSTELTAMKVLLARLNTPGFAGSRWTFTAGYFNMTPEIRERLLATNPVQGTVIAASPWANGFYGSKGVSGMLPAAYTHMAKQFLSAVSKLKLSNQIKLKEWRYGTVNEPGGWTYHAKGLWITLPKEKDPSITLIGSSNYTKRSYSLDLEANALITTTNPELKKRLGEEQAWLQKHATEVTPTDYERTERRVGIHVRLAMWIVTLVGGAL</sequence>
<keyword evidence="10" id="KW-0067">ATP-binding</keyword>
<dbReference type="PROSITE" id="PS50035">
    <property type="entry name" value="PLD"/>
    <property type="match status" value="1"/>
</dbReference>
<dbReference type="GO" id="GO:0032049">
    <property type="term" value="P:cardiolipin biosynthetic process"/>
    <property type="evidence" value="ECO:0007669"/>
    <property type="project" value="InterPro"/>
</dbReference>
<dbReference type="SUPFAM" id="SSF56024">
    <property type="entry name" value="Phospholipase D/nuclease"/>
    <property type="match status" value="2"/>
</dbReference>
<dbReference type="Proteomes" id="UP000809789">
    <property type="component" value="Unassembled WGS sequence"/>
</dbReference>
<organism evidence="12 13">
    <name type="scientific">Elsinoe batatas</name>
    <dbReference type="NCBI Taxonomy" id="2601811"/>
    <lineage>
        <taxon>Eukaryota</taxon>
        <taxon>Fungi</taxon>
        <taxon>Dikarya</taxon>
        <taxon>Ascomycota</taxon>
        <taxon>Pezizomycotina</taxon>
        <taxon>Dothideomycetes</taxon>
        <taxon>Dothideomycetidae</taxon>
        <taxon>Myriangiales</taxon>
        <taxon>Elsinoaceae</taxon>
        <taxon>Elsinoe</taxon>
    </lineage>
</organism>
<evidence type="ECO:0000256" key="3">
    <source>
        <dbReference type="ARBA" id="ARBA00022516"/>
    </source>
</evidence>
<evidence type="ECO:0000256" key="4">
    <source>
        <dbReference type="ARBA" id="ARBA00022679"/>
    </source>
</evidence>
<evidence type="ECO:0000256" key="7">
    <source>
        <dbReference type="ARBA" id="ARBA00023209"/>
    </source>
</evidence>
<evidence type="ECO:0000256" key="10">
    <source>
        <dbReference type="RuleBase" id="RU365024"/>
    </source>
</evidence>
<proteinExistence type="inferred from homology"/>
<dbReference type="PANTHER" id="PTHR12586">
    <property type="entry name" value="CDP-DIACYLGLYCEROL--SERINE O-PHOSPHATIDYLTRANSFERASE"/>
    <property type="match status" value="1"/>
</dbReference>